<dbReference type="InterPro" id="IPR036908">
    <property type="entry name" value="RlpA-like_sf"/>
</dbReference>
<dbReference type="SUPFAM" id="SSF50685">
    <property type="entry name" value="Barwin-like endoglucanases"/>
    <property type="match status" value="1"/>
</dbReference>
<protein>
    <recommendedName>
        <fullName evidence="6">RlpA-like double-psi beta-barrel domain</fullName>
    </recommendedName>
</protein>
<feature type="region of interest" description="Disordered" evidence="2">
    <location>
        <begin position="162"/>
        <end position="240"/>
    </location>
</feature>
<proteinExistence type="predicted"/>
<feature type="compositionally biased region" description="Low complexity" evidence="2">
    <location>
        <begin position="195"/>
        <end position="240"/>
    </location>
</feature>
<keyword evidence="5" id="KW-1185">Reference proteome</keyword>
<dbReference type="AlphaFoldDB" id="A0A0N7L969"/>
<organism evidence="4 5">
    <name type="scientific">Ceraceosorus bombacis</name>
    <dbReference type="NCBI Taxonomy" id="401625"/>
    <lineage>
        <taxon>Eukaryota</taxon>
        <taxon>Fungi</taxon>
        <taxon>Dikarya</taxon>
        <taxon>Basidiomycota</taxon>
        <taxon>Ustilaginomycotina</taxon>
        <taxon>Exobasidiomycetes</taxon>
        <taxon>Ceraceosorales</taxon>
        <taxon>Ceraceosoraceae</taxon>
        <taxon>Ceraceosorus</taxon>
    </lineage>
</organism>
<evidence type="ECO:0000313" key="4">
    <source>
        <dbReference type="EMBL" id="CEH12954.1"/>
    </source>
</evidence>
<keyword evidence="1 3" id="KW-0732">Signal</keyword>
<dbReference type="PANTHER" id="PTHR31836">
    <property type="match status" value="1"/>
</dbReference>
<evidence type="ECO:0000256" key="2">
    <source>
        <dbReference type="SAM" id="MobiDB-lite"/>
    </source>
</evidence>
<sequence length="266" mass="26732">MKSSFAAIGAVALAAIALSSPSVTAREADPMHQARMAKRHHHIVERAENASHVQAIEKRGYSGKGTYYNTETGNAGSCGNMLSNNAFTVAVAGGLMNSGLCGKTVTISANGKTAQATIADTCPPGGGQCFGSDLDMSPALFKYFGSLGLGVLQIQWSIGGSSGGGNSGGNSKDNDNNDNGDDAAAEAAARKKQAAQDAADAAASSRSSVSSAAEASKSSESASRASVSSASRASVASVSRASVASNLEHFAAIMNEMSNMVNAAKD</sequence>
<evidence type="ECO:0000313" key="5">
    <source>
        <dbReference type="Proteomes" id="UP000054845"/>
    </source>
</evidence>
<feature type="signal peptide" evidence="3">
    <location>
        <begin position="1"/>
        <end position="25"/>
    </location>
</feature>
<dbReference type="CDD" id="cd22191">
    <property type="entry name" value="DPBB_RlpA_EXP_N-like"/>
    <property type="match status" value="1"/>
</dbReference>
<dbReference type="InterPro" id="IPR051477">
    <property type="entry name" value="Expansin_CellWall"/>
</dbReference>
<dbReference type="STRING" id="401625.A0A0N7L969"/>
<evidence type="ECO:0008006" key="6">
    <source>
        <dbReference type="Google" id="ProtNLM"/>
    </source>
</evidence>
<dbReference type="Gene3D" id="2.40.40.10">
    <property type="entry name" value="RlpA-like domain"/>
    <property type="match status" value="1"/>
</dbReference>
<feature type="chain" id="PRO_5006015166" description="RlpA-like double-psi beta-barrel domain" evidence="3">
    <location>
        <begin position="26"/>
        <end position="266"/>
    </location>
</feature>
<dbReference type="Proteomes" id="UP000054845">
    <property type="component" value="Unassembled WGS sequence"/>
</dbReference>
<evidence type="ECO:0000256" key="1">
    <source>
        <dbReference type="ARBA" id="ARBA00022729"/>
    </source>
</evidence>
<name>A0A0N7L969_9BASI</name>
<evidence type="ECO:0000256" key="3">
    <source>
        <dbReference type="SAM" id="SignalP"/>
    </source>
</evidence>
<reference evidence="4 5" key="1">
    <citation type="submission" date="2014-09" db="EMBL/GenBank/DDBJ databases">
        <authorList>
            <person name="Magalhaes I.L.F."/>
            <person name="Oliveira U."/>
            <person name="Santos F.R."/>
            <person name="Vidigal T.H.D.A."/>
            <person name="Brescovit A.D."/>
            <person name="Santos A.J."/>
        </authorList>
    </citation>
    <scope>NUCLEOTIDE SEQUENCE [LARGE SCALE GENOMIC DNA]</scope>
</reference>
<dbReference type="PANTHER" id="PTHR31836:SF28">
    <property type="entry name" value="SRCR DOMAIN-CONTAINING PROTEIN-RELATED"/>
    <property type="match status" value="1"/>
</dbReference>
<accession>A0A0N7L969</accession>
<dbReference type="EMBL" id="CCYA01000192">
    <property type="protein sequence ID" value="CEH12954.1"/>
    <property type="molecule type" value="Genomic_DNA"/>
</dbReference>
<dbReference type="OrthoDB" id="623670at2759"/>